<sequence length="270" mass="32544">MDKSTFLRFQGYSKTHSLFNSNSFTEFNLLQFNSAPKILKDPIEFRNHRLGKLVEEFVFYQLHQQDNVEWIAENIQIQRGKQTIGEMDALFYLNNQPIHLEVVYKFYLYDTLNTYQDPLAYWIGPNRKDSLLYKLDKLKNKQFPLLYKEETQQHLKTFDIDISKVEQQVCFKAQLFLPYNQSKTDVELVNKKCVRGFFISYEDISIFEEAKFYVPNKLDWLIIPHNHVEWLTFVEVKEKIEKQIKDMRSPLIWIKHNDDVPIEKCFITFW</sequence>
<dbReference type="InterPro" id="IPR015003">
    <property type="entry name" value="DUF1853"/>
</dbReference>
<organism evidence="1 2">
    <name type="scientific">Winogradskyella epiphytica</name>
    <dbReference type="NCBI Taxonomy" id="262005"/>
    <lineage>
        <taxon>Bacteria</taxon>
        <taxon>Pseudomonadati</taxon>
        <taxon>Bacteroidota</taxon>
        <taxon>Flavobacteriia</taxon>
        <taxon>Flavobacteriales</taxon>
        <taxon>Flavobacteriaceae</taxon>
        <taxon>Winogradskyella</taxon>
    </lineage>
</organism>
<evidence type="ECO:0008006" key="3">
    <source>
        <dbReference type="Google" id="ProtNLM"/>
    </source>
</evidence>
<accession>A0A2V4WWK1</accession>
<protein>
    <recommendedName>
        <fullName evidence="3">DUF1853 family protein</fullName>
    </recommendedName>
</protein>
<reference evidence="1 2" key="1">
    <citation type="submission" date="2018-06" db="EMBL/GenBank/DDBJ databases">
        <title>Genomic Encyclopedia of Type Strains, Phase III (KMG-III): the genomes of soil and plant-associated and newly described type strains.</title>
        <authorList>
            <person name="Whitman W."/>
        </authorList>
    </citation>
    <scope>NUCLEOTIDE SEQUENCE [LARGE SCALE GENOMIC DNA]</scope>
    <source>
        <strain evidence="1 2">CECT 7945</strain>
    </source>
</reference>
<name>A0A2V4WWK1_9FLAO</name>
<evidence type="ECO:0000313" key="2">
    <source>
        <dbReference type="Proteomes" id="UP000248054"/>
    </source>
</evidence>
<proteinExistence type="predicted"/>
<dbReference type="AlphaFoldDB" id="A0A2V4WWK1"/>
<keyword evidence="2" id="KW-1185">Reference proteome</keyword>
<evidence type="ECO:0000313" key="1">
    <source>
        <dbReference type="EMBL" id="PYE81610.1"/>
    </source>
</evidence>
<dbReference type="OrthoDB" id="1466769at2"/>
<dbReference type="Proteomes" id="UP000248054">
    <property type="component" value="Unassembled WGS sequence"/>
</dbReference>
<dbReference type="Pfam" id="PF08907">
    <property type="entry name" value="DUF1853"/>
    <property type="match status" value="1"/>
</dbReference>
<comment type="caution">
    <text evidence="1">The sequence shown here is derived from an EMBL/GenBank/DDBJ whole genome shotgun (WGS) entry which is preliminary data.</text>
</comment>
<dbReference type="RefSeq" id="WP_110475005.1">
    <property type="nucleotide sequence ID" value="NZ_BMWQ01000002.1"/>
</dbReference>
<dbReference type="EMBL" id="QJTD01000002">
    <property type="protein sequence ID" value="PYE81610.1"/>
    <property type="molecule type" value="Genomic_DNA"/>
</dbReference>
<gene>
    <name evidence="1" type="ORF">DFQ11_102184</name>
</gene>